<gene>
    <name evidence="2" type="ORF">C41B8_16839</name>
</gene>
<evidence type="ECO:0000256" key="1">
    <source>
        <dbReference type="SAM" id="MobiDB-lite"/>
    </source>
</evidence>
<dbReference type="EMBL" id="APNK01000041">
    <property type="protein sequence ID" value="KEZ76044.1"/>
    <property type="molecule type" value="Genomic_DNA"/>
</dbReference>
<comment type="caution">
    <text evidence="2">The sequence shown here is derived from an EMBL/GenBank/DDBJ whole genome shotgun (WGS) entry which is preliminary data.</text>
</comment>
<keyword evidence="3" id="KW-1185">Reference proteome</keyword>
<dbReference type="Proteomes" id="UP000028302">
    <property type="component" value="Unassembled WGS sequence"/>
</dbReference>
<sequence>MTDADRREQSPRFGPLADYRAPAMPTRDTLQILAARARELLRRKPDAPLIDDARLRASTLDMLDEAAAPPACGPLIDELQTTLKDWLDDDHPSQRMQCIVLPPGDDNHVLGMWAETYGHAVLEAPEREALPGAGPAALPELAGDRVLVIPALESWFARQRDGLWLVRALLDRLAELDRRVVVGCNSWAWQYLVRAIRADAVLPAPLIFQPFDALRLHRWFSAISASQAEPIQFLDASSGDDILALDDDGRPHDRLFSLAARSHGIPWIAWRLWRRSLRRRIPDDEADEAPEVADDDAHTLWVIALDEFSLPGRGNDDALLVLHALLIHGPLMPHQLADVLPFTGAGNTLNSLLAAGILEHDAHGRLVCTPEAYPAIRTGLTTAGFPIAEV</sequence>
<name>A0A084IH60_SALHC</name>
<protein>
    <submittedName>
        <fullName evidence="2">Uncharacterized protein</fullName>
    </submittedName>
</protein>
<dbReference type="RefSeq" id="WP_037340938.1">
    <property type="nucleotide sequence ID" value="NZ_APNK01000041.1"/>
</dbReference>
<reference evidence="2 3" key="1">
    <citation type="submission" date="2013-03" db="EMBL/GenBank/DDBJ databases">
        <title>Salinisphaera hydrothermalis C41B8 Genome Sequencing.</title>
        <authorList>
            <person name="Li C."/>
            <person name="Lai Q."/>
            <person name="Shao Z."/>
        </authorList>
    </citation>
    <scope>NUCLEOTIDE SEQUENCE [LARGE SCALE GENOMIC DNA]</scope>
    <source>
        <strain evidence="2 3">C41B8</strain>
    </source>
</reference>
<accession>A0A084IH60</accession>
<evidence type="ECO:0000313" key="3">
    <source>
        <dbReference type="Proteomes" id="UP000028302"/>
    </source>
</evidence>
<dbReference type="eggNOG" id="ENOG502ZCBJ">
    <property type="taxonomic scope" value="Bacteria"/>
</dbReference>
<dbReference type="STRING" id="1304275.C41B8_16839"/>
<feature type="region of interest" description="Disordered" evidence="1">
    <location>
        <begin position="1"/>
        <end position="21"/>
    </location>
</feature>
<proteinExistence type="predicted"/>
<organism evidence="2 3">
    <name type="scientific">Salinisphaera hydrothermalis (strain C41B8)</name>
    <dbReference type="NCBI Taxonomy" id="1304275"/>
    <lineage>
        <taxon>Bacteria</taxon>
        <taxon>Pseudomonadati</taxon>
        <taxon>Pseudomonadota</taxon>
        <taxon>Gammaproteobacteria</taxon>
        <taxon>Salinisphaerales</taxon>
        <taxon>Salinisphaeraceae</taxon>
        <taxon>Salinisphaera</taxon>
    </lineage>
</organism>
<evidence type="ECO:0000313" key="2">
    <source>
        <dbReference type="EMBL" id="KEZ76044.1"/>
    </source>
</evidence>
<feature type="compositionally biased region" description="Basic and acidic residues" evidence="1">
    <location>
        <begin position="1"/>
        <end position="10"/>
    </location>
</feature>
<dbReference type="OrthoDB" id="258935at2"/>
<dbReference type="AlphaFoldDB" id="A0A084IH60"/>